<dbReference type="SUPFAM" id="SSF141571">
    <property type="entry name" value="Pentapeptide repeat-like"/>
    <property type="match status" value="1"/>
</dbReference>
<name>A0AAN2BYK4_9PROT</name>
<sequence>MKKVNSTSITVGLFFSFITIMGSATAVPLPKGNCADPKPYTDLRHCRFEGKDLSNKDLRGTDLRVASLYLTDLQGANLTKALFDRNKLLLAELDGAQGLPKEILDTLRVYSAINDRNYLVTHNGNSNITLTPHEAVDGIQENIVGLANIQMVMKVENQPYTIALFDWPRNNDYKGNVIIARFDNDKFEMPACYRGINLMNRDSHYNADWTSMKVMALANGGYLIGIRASGGDGDEMDISGWDMVAFFKLTSNCNIVILHKEESGWLEKPDHTGCQGVELDFSLLDEQTAETISVPHTCSVSDKFKEKVSYKKIKLN</sequence>
<feature type="signal peptide" evidence="1">
    <location>
        <begin position="1"/>
        <end position="26"/>
    </location>
</feature>
<dbReference type="KEGG" id="seme:MIZ01_1006"/>
<evidence type="ECO:0000313" key="3">
    <source>
        <dbReference type="Proteomes" id="UP001320326"/>
    </source>
</evidence>
<evidence type="ECO:0000313" key="2">
    <source>
        <dbReference type="EMBL" id="BCK87234.1"/>
    </source>
</evidence>
<reference evidence="2 3" key="1">
    <citation type="journal article" date="2022" name="Int. J. Syst. Evol. Microbiol.">
        <title>&lt;i&gt;Sideroxyarcus emersonii&lt;/i&gt; gen. nov. sp. nov., a neutrophilic, microaerobic iron- and thiosulfate-oxidizing bacterium isolated from iron-rich wetland sediment.</title>
        <authorList>
            <person name="Kato S."/>
            <person name="Itoh T."/>
            <person name="Iino T."/>
            <person name="Ohkuma M."/>
        </authorList>
    </citation>
    <scope>NUCLEOTIDE SEQUENCE [LARGE SCALE GENOMIC DNA]</scope>
    <source>
        <strain evidence="2 3">MIZ01</strain>
    </source>
</reference>
<feature type="chain" id="PRO_5042883447" description="Pentapeptide repeat-containing protein" evidence="1">
    <location>
        <begin position="27"/>
        <end position="316"/>
    </location>
</feature>
<organism evidence="2 3">
    <name type="scientific">Sideroxyarcus emersonii</name>
    <dbReference type="NCBI Taxonomy" id="2764705"/>
    <lineage>
        <taxon>Bacteria</taxon>
        <taxon>Pseudomonadati</taxon>
        <taxon>Pseudomonadota</taxon>
        <taxon>Betaproteobacteria</taxon>
        <taxon>Nitrosomonadales</taxon>
        <taxon>Gallionellaceae</taxon>
        <taxon>Sideroxyarcus</taxon>
    </lineage>
</organism>
<dbReference type="InterPro" id="IPR001646">
    <property type="entry name" value="5peptide_repeat"/>
</dbReference>
<dbReference type="Proteomes" id="UP001320326">
    <property type="component" value="Chromosome"/>
</dbReference>
<evidence type="ECO:0000256" key="1">
    <source>
        <dbReference type="SAM" id="SignalP"/>
    </source>
</evidence>
<dbReference type="Pfam" id="PF00805">
    <property type="entry name" value="Pentapeptide"/>
    <property type="match status" value="1"/>
</dbReference>
<evidence type="ECO:0008006" key="4">
    <source>
        <dbReference type="Google" id="ProtNLM"/>
    </source>
</evidence>
<dbReference type="EMBL" id="AP023423">
    <property type="protein sequence ID" value="BCK87234.1"/>
    <property type="molecule type" value="Genomic_DNA"/>
</dbReference>
<dbReference type="AlphaFoldDB" id="A0AAN2BYK4"/>
<gene>
    <name evidence="2" type="ORF">MIZ01_1006</name>
</gene>
<keyword evidence="3" id="KW-1185">Reference proteome</keyword>
<proteinExistence type="predicted"/>
<dbReference type="Gene3D" id="2.160.20.80">
    <property type="entry name" value="E3 ubiquitin-protein ligase SopA"/>
    <property type="match status" value="1"/>
</dbReference>
<dbReference type="RefSeq" id="WP_237248363.1">
    <property type="nucleotide sequence ID" value="NZ_AP023423.1"/>
</dbReference>
<keyword evidence="1" id="KW-0732">Signal</keyword>
<protein>
    <recommendedName>
        <fullName evidence="4">Pentapeptide repeat-containing protein</fullName>
    </recommendedName>
</protein>
<accession>A0AAN2BYK4</accession>